<name>A0A8K1CQ68_PYTOL</name>
<evidence type="ECO:0000313" key="2">
    <source>
        <dbReference type="EMBL" id="TMW67777.1"/>
    </source>
</evidence>
<evidence type="ECO:0000256" key="1">
    <source>
        <dbReference type="SAM" id="MobiDB-lite"/>
    </source>
</evidence>
<organism evidence="2 3">
    <name type="scientific">Pythium oligandrum</name>
    <name type="common">Mycoparasitic fungus</name>
    <dbReference type="NCBI Taxonomy" id="41045"/>
    <lineage>
        <taxon>Eukaryota</taxon>
        <taxon>Sar</taxon>
        <taxon>Stramenopiles</taxon>
        <taxon>Oomycota</taxon>
        <taxon>Peronosporomycetes</taxon>
        <taxon>Pythiales</taxon>
        <taxon>Pythiaceae</taxon>
        <taxon>Pythium</taxon>
    </lineage>
</organism>
<keyword evidence="3" id="KW-1185">Reference proteome</keyword>
<dbReference type="Proteomes" id="UP000794436">
    <property type="component" value="Unassembled WGS sequence"/>
</dbReference>
<gene>
    <name evidence="2" type="ORF">Poli38472_007449</name>
</gene>
<evidence type="ECO:0000313" key="3">
    <source>
        <dbReference type="Proteomes" id="UP000794436"/>
    </source>
</evidence>
<feature type="region of interest" description="Disordered" evidence="1">
    <location>
        <begin position="1"/>
        <end position="40"/>
    </location>
</feature>
<reference evidence="2" key="1">
    <citation type="submission" date="2019-03" db="EMBL/GenBank/DDBJ databases">
        <title>Long read genome sequence of the mycoparasitic Pythium oligandrum ATCC 38472 isolated from sugarbeet rhizosphere.</title>
        <authorList>
            <person name="Gaulin E."/>
        </authorList>
    </citation>
    <scope>NUCLEOTIDE SEQUENCE</scope>
    <source>
        <strain evidence="2">ATCC 38472_TT</strain>
    </source>
</reference>
<dbReference type="AlphaFoldDB" id="A0A8K1CQ68"/>
<accession>A0A8K1CQ68</accession>
<feature type="compositionally biased region" description="Basic and acidic residues" evidence="1">
    <location>
        <begin position="1"/>
        <end position="15"/>
    </location>
</feature>
<dbReference type="EMBL" id="SPLM01000003">
    <property type="protein sequence ID" value="TMW67777.1"/>
    <property type="molecule type" value="Genomic_DNA"/>
</dbReference>
<sequence>MERRHDDQVNLDRCGRVMSDAVSESANDVEQHVEEEKEEVAAALPPLFSPVPQAYRSQFNETIAPPSGPLSRVIRPPIDFPPESKRAQLIENAEVDLEEDMEALKAAVHAYNVDFQRRIDEVKTRGRILEEHIGTEYEAMEESMNQLQDSFKKFFQTSFLSMEQKILSHFARVEAHDVADEERKIRDCDADARHFFYTTVPEIMENLQGTITRKLEKNHETFDIENAKIQKRERKTLGMLEGNEKRTASNFEMERDRRKVKFQEREEDFHHVMRVDNRATERQQSNQMETLVALQRQLDEEARVRQRDDVEVLDKLSASFHRLQSSILENLGKNT</sequence>
<protein>
    <submittedName>
        <fullName evidence="2">Uncharacterized protein</fullName>
    </submittedName>
</protein>
<proteinExistence type="predicted"/>
<dbReference type="OrthoDB" id="68361at2759"/>
<comment type="caution">
    <text evidence="2">The sequence shown here is derived from an EMBL/GenBank/DDBJ whole genome shotgun (WGS) entry which is preliminary data.</text>
</comment>